<evidence type="ECO:0000259" key="2">
    <source>
        <dbReference type="SMART" id="SM00854"/>
    </source>
</evidence>
<accession>A0A6A6T9B3</accession>
<dbReference type="Proteomes" id="UP000799324">
    <property type="component" value="Unassembled WGS sequence"/>
</dbReference>
<organism evidence="3 4">
    <name type="scientific">Lophiostoma macrostomum CBS 122681</name>
    <dbReference type="NCBI Taxonomy" id="1314788"/>
    <lineage>
        <taxon>Eukaryota</taxon>
        <taxon>Fungi</taxon>
        <taxon>Dikarya</taxon>
        <taxon>Ascomycota</taxon>
        <taxon>Pezizomycotina</taxon>
        <taxon>Dothideomycetes</taxon>
        <taxon>Pleosporomycetidae</taxon>
        <taxon>Pleosporales</taxon>
        <taxon>Lophiostomataceae</taxon>
        <taxon>Lophiostoma</taxon>
    </lineage>
</organism>
<dbReference type="InterPro" id="IPR029052">
    <property type="entry name" value="Metallo-depent_PP-like"/>
</dbReference>
<dbReference type="EMBL" id="MU004348">
    <property type="protein sequence ID" value="KAF2655523.1"/>
    <property type="molecule type" value="Genomic_DNA"/>
</dbReference>
<dbReference type="Pfam" id="PF09587">
    <property type="entry name" value="PGA_cap"/>
    <property type="match status" value="1"/>
</dbReference>
<sequence length="381" mass="43280">MPLARFHINLVGDVMLGRLIDQLLPTHIHSPEEAVMVKKFLAENPELQAYDFTSPWNNTLHLFHSSHLNLINLETAVTTHPYAWPDKVFNYRMHPTNIQCLKEARVSYVSLANNHTLDFAGPGLLETVRTVKSAGIAFAGAGESRDEACRPAVMELKHEAESYTVHVYSASDHPRDWSSVPNFHLIGYLPSNRKRLKSLLTTTYSEPDLKIFSVHWGPNYSWTPSDDIRSLAHFLIDECGVDVIHGSSSHHIQGAEIYNGKLIIYGCGDFVDDYAVNKEYRNDLSALWRVGVEVAEEGQKRLSVKRLELFPNRIKRFQAHQLREDDPDHRWVCKTFKELCKKLGTNIRPTYGKHGQMVVDINCTYDSIPGTALHQSLPLLT</sequence>
<dbReference type="OrthoDB" id="189619at2759"/>
<evidence type="ECO:0000313" key="3">
    <source>
        <dbReference type="EMBL" id="KAF2655523.1"/>
    </source>
</evidence>
<dbReference type="SMART" id="SM00854">
    <property type="entry name" value="PGA_cap"/>
    <property type="match status" value="1"/>
</dbReference>
<gene>
    <name evidence="3" type="ORF">K491DRAFT_678840</name>
</gene>
<dbReference type="CDD" id="cd07381">
    <property type="entry name" value="MPP_CapA"/>
    <property type="match status" value="1"/>
</dbReference>
<dbReference type="InterPro" id="IPR052169">
    <property type="entry name" value="CW_Biosynth-Accessory"/>
</dbReference>
<comment type="similarity">
    <text evidence="1">Belongs to the CapA family.</text>
</comment>
<feature type="domain" description="Capsule synthesis protein CapA" evidence="2">
    <location>
        <begin position="7"/>
        <end position="274"/>
    </location>
</feature>
<dbReference type="AlphaFoldDB" id="A0A6A6T9B3"/>
<proteinExistence type="inferred from homology"/>
<reference evidence="3" key="1">
    <citation type="journal article" date="2020" name="Stud. Mycol.">
        <title>101 Dothideomycetes genomes: a test case for predicting lifestyles and emergence of pathogens.</title>
        <authorList>
            <person name="Haridas S."/>
            <person name="Albert R."/>
            <person name="Binder M."/>
            <person name="Bloem J."/>
            <person name="Labutti K."/>
            <person name="Salamov A."/>
            <person name="Andreopoulos B."/>
            <person name="Baker S."/>
            <person name="Barry K."/>
            <person name="Bills G."/>
            <person name="Bluhm B."/>
            <person name="Cannon C."/>
            <person name="Castanera R."/>
            <person name="Culley D."/>
            <person name="Daum C."/>
            <person name="Ezra D."/>
            <person name="Gonzalez J."/>
            <person name="Henrissat B."/>
            <person name="Kuo A."/>
            <person name="Liang C."/>
            <person name="Lipzen A."/>
            <person name="Lutzoni F."/>
            <person name="Magnuson J."/>
            <person name="Mondo S."/>
            <person name="Nolan M."/>
            <person name="Ohm R."/>
            <person name="Pangilinan J."/>
            <person name="Park H.-J."/>
            <person name="Ramirez L."/>
            <person name="Alfaro M."/>
            <person name="Sun H."/>
            <person name="Tritt A."/>
            <person name="Yoshinaga Y."/>
            <person name="Zwiers L.-H."/>
            <person name="Turgeon B."/>
            <person name="Goodwin S."/>
            <person name="Spatafora J."/>
            <person name="Crous P."/>
            <person name="Grigoriev I."/>
        </authorList>
    </citation>
    <scope>NUCLEOTIDE SEQUENCE</scope>
    <source>
        <strain evidence="3">CBS 122681</strain>
    </source>
</reference>
<dbReference type="InterPro" id="IPR019079">
    <property type="entry name" value="Capsule_synth_CapA"/>
</dbReference>
<name>A0A6A6T9B3_9PLEO</name>
<dbReference type="PANTHER" id="PTHR33393">
    <property type="entry name" value="POLYGLUTAMINE SYNTHESIS ACCESSORY PROTEIN RV0574C-RELATED"/>
    <property type="match status" value="1"/>
</dbReference>
<dbReference type="PANTHER" id="PTHR33393:SF11">
    <property type="entry name" value="POLYGLUTAMINE SYNTHESIS ACCESSORY PROTEIN RV0574C-RELATED"/>
    <property type="match status" value="1"/>
</dbReference>
<dbReference type="SUPFAM" id="SSF56300">
    <property type="entry name" value="Metallo-dependent phosphatases"/>
    <property type="match status" value="1"/>
</dbReference>
<evidence type="ECO:0000256" key="1">
    <source>
        <dbReference type="ARBA" id="ARBA00005662"/>
    </source>
</evidence>
<protein>
    <submittedName>
        <fullName evidence="3">Polyglutamate biosynthesis protein</fullName>
    </submittedName>
</protein>
<keyword evidence="4" id="KW-1185">Reference proteome</keyword>
<evidence type="ECO:0000313" key="4">
    <source>
        <dbReference type="Proteomes" id="UP000799324"/>
    </source>
</evidence>